<evidence type="ECO:0000313" key="2">
    <source>
        <dbReference type="EMBL" id="GEO80974.1"/>
    </source>
</evidence>
<evidence type="ECO:0000259" key="1">
    <source>
        <dbReference type="Pfam" id="PF01755"/>
    </source>
</evidence>
<dbReference type="InterPro" id="IPR002654">
    <property type="entry name" value="Glyco_trans_25"/>
</dbReference>
<dbReference type="RefSeq" id="WP_147163013.1">
    <property type="nucleotide sequence ID" value="NZ_BJZO01000022.1"/>
</dbReference>
<keyword evidence="3" id="KW-1185">Reference proteome</keyword>
<accession>A0A512H6B2</accession>
<dbReference type="GO" id="GO:0016740">
    <property type="term" value="F:transferase activity"/>
    <property type="evidence" value="ECO:0007669"/>
    <property type="project" value="UniProtKB-KW"/>
</dbReference>
<sequence length="256" mass="29049">MSLPVFVVSLPDALERRALMAGELARVGLEATFVDGITPAQLTPADWARYDRARCLGVYGVEMLPTEIACFLAHERAIRKVVDEDLDAALILEDDVRLDDALPGVLDALLHPPTPWPRPWALVRLGSLRAAAMARAVARHPAEGPLGPDHVLVRPRTHILGLQGYVITREGARRVLAYTQRLFMPIDHTVDRYWENGLVPFLVHPFVVTHRDELPSAIGARDPERRYAGSRWTLWRRRFNRWRDGLNKRVYRLLNP</sequence>
<organism evidence="2 3">
    <name type="scientific">Pararhodospirillum oryzae</name>
    <dbReference type="NCBI Taxonomy" id="478448"/>
    <lineage>
        <taxon>Bacteria</taxon>
        <taxon>Pseudomonadati</taxon>
        <taxon>Pseudomonadota</taxon>
        <taxon>Alphaproteobacteria</taxon>
        <taxon>Rhodospirillales</taxon>
        <taxon>Rhodospirillaceae</taxon>
        <taxon>Pararhodospirillum</taxon>
    </lineage>
</organism>
<dbReference type="CDD" id="cd06532">
    <property type="entry name" value="Glyco_transf_25"/>
    <property type="match status" value="1"/>
</dbReference>
<reference evidence="2 3" key="1">
    <citation type="submission" date="2019-07" db="EMBL/GenBank/DDBJ databases">
        <title>Whole genome shotgun sequence of Rhodospirillum oryzae NBRC 107573.</title>
        <authorList>
            <person name="Hosoyama A."/>
            <person name="Uohara A."/>
            <person name="Ohji S."/>
            <person name="Ichikawa N."/>
        </authorList>
    </citation>
    <scope>NUCLEOTIDE SEQUENCE [LARGE SCALE GENOMIC DNA]</scope>
    <source>
        <strain evidence="2 3">NBRC 107573</strain>
    </source>
</reference>
<dbReference type="AlphaFoldDB" id="A0A512H6B2"/>
<name>A0A512H6B2_9PROT</name>
<protein>
    <submittedName>
        <fullName evidence="2">Glycosyl transferase</fullName>
    </submittedName>
</protein>
<dbReference type="Pfam" id="PF01755">
    <property type="entry name" value="Glyco_transf_25"/>
    <property type="match status" value="1"/>
</dbReference>
<dbReference type="EMBL" id="BJZO01000022">
    <property type="protein sequence ID" value="GEO80974.1"/>
    <property type="molecule type" value="Genomic_DNA"/>
</dbReference>
<gene>
    <name evidence="2" type="ORF">ROR02_11050</name>
</gene>
<comment type="caution">
    <text evidence="2">The sequence shown here is derived from an EMBL/GenBank/DDBJ whole genome shotgun (WGS) entry which is preliminary data.</text>
</comment>
<keyword evidence="2" id="KW-0808">Transferase</keyword>
<proteinExistence type="predicted"/>
<feature type="domain" description="Glycosyl transferase family 25" evidence="1">
    <location>
        <begin position="4"/>
        <end position="189"/>
    </location>
</feature>
<dbReference type="Proteomes" id="UP000321567">
    <property type="component" value="Unassembled WGS sequence"/>
</dbReference>
<dbReference type="OrthoDB" id="259382at2"/>
<evidence type="ECO:0000313" key="3">
    <source>
        <dbReference type="Proteomes" id="UP000321567"/>
    </source>
</evidence>